<evidence type="ECO:0008006" key="5">
    <source>
        <dbReference type="Google" id="ProtNLM"/>
    </source>
</evidence>
<dbReference type="AlphaFoldDB" id="F4B8I7"/>
<reference evidence="3 4" key="1">
    <citation type="journal article" date="2011" name="Extremophiles">
        <title>Genomic analysis of Acidianus hospitalis W1 a host for studying crenarchaeal virus and plasmid life cycles.</title>
        <authorList>
            <person name="You X.Y."/>
            <person name="Liu C."/>
            <person name="Wang S.Y."/>
            <person name="Jiang C.Y."/>
            <person name="Shah S.A."/>
            <person name="Prangishvili D."/>
            <person name="She Q."/>
            <person name="Liu S.J."/>
            <person name="Garrett R.A."/>
        </authorList>
    </citation>
    <scope>NUCLEOTIDE SEQUENCE [LARGE SCALE GENOMIC DNA]</scope>
    <source>
        <strain evidence="3 4">W1</strain>
    </source>
</reference>
<dbReference type="RefSeq" id="WP_013776854.1">
    <property type="nucleotide sequence ID" value="NC_015518.1"/>
</dbReference>
<keyword evidence="2" id="KW-0812">Transmembrane</keyword>
<dbReference type="EMBL" id="CP002535">
    <property type="protein sequence ID" value="AEE94939.1"/>
    <property type="molecule type" value="Genomic_DNA"/>
</dbReference>
<keyword evidence="2" id="KW-1133">Transmembrane helix</keyword>
<dbReference type="HOGENOM" id="CLU_544713_0_0_2"/>
<feature type="transmembrane region" description="Helical" evidence="2">
    <location>
        <begin position="503"/>
        <end position="522"/>
    </location>
</feature>
<accession>F4B8I7</accession>
<sequence length="525" mass="56818">MRLIPIGIIALLLVPIFFMSIVNSSVSSNTYYTIEYNKYSSYLHIGKMGILSVEIYKVSNSTYYGNLSCNDKDTYVNHYTTIYTLVTGSAETINGKICINSSVSGNLYVGTNIPQLARIIVISSGMEEIVWAGFNETYVHTYSYINGSGEVILQFINGTSISNISIGIKQNSSIVQYVNLTLTKVSVSSESEYSSSFMLHVQMPRKYSPLSECFIANGSSFSSSAEGYTVTTAYFCGKLMPAIEWKGLGIGNLNLGLHAPMSGRVNFTTLEFYGINGTTVGYVHSAYINAEYHGIFEDSSFIAGELLIVHIVNATALAKPSLISVIYHQGVPVILGICANNTVETTANVVIQHQVYVNNAKGLLLMLSLNSSAFYVSVIHSTIVNVTIVKPTAVVVSNVTIQGKSYLAQIVNISASRYVTFNVSKVSNENFVVFEQESNGSLVELNSCDYFVVNGTIVVFTDPASTYLIVYGYTPTTSTSSTSSSSSPSAITSPSPSFSNTEILGIAIVVIILIIAVIMVIARKK</sequence>
<keyword evidence="4" id="KW-1185">Reference proteome</keyword>
<dbReference type="STRING" id="933801.Ahos_2068"/>
<keyword evidence="2" id="KW-0472">Membrane</keyword>
<evidence type="ECO:0000313" key="3">
    <source>
        <dbReference type="EMBL" id="AEE94939.1"/>
    </source>
</evidence>
<organism evidence="3 4">
    <name type="scientific">Acidianus hospitalis (strain W1)</name>
    <dbReference type="NCBI Taxonomy" id="933801"/>
    <lineage>
        <taxon>Archaea</taxon>
        <taxon>Thermoproteota</taxon>
        <taxon>Thermoprotei</taxon>
        <taxon>Sulfolobales</taxon>
        <taxon>Sulfolobaceae</taxon>
        <taxon>Acidianus</taxon>
    </lineage>
</organism>
<dbReference type="eggNOG" id="arCOG06001">
    <property type="taxonomic scope" value="Archaea"/>
</dbReference>
<reference key="2">
    <citation type="journal article" date="2011" name="Extremophiles">
        <title>Genomic analyses of Acidianus hospitalis W1 a host for studying crenarchaeal virus and plasmid life cycles.</title>
        <authorList>
            <person name="You X.Y."/>
            <person name="Liu C."/>
            <person name="Wang S.Y."/>
            <person name="Jiang C.Y."/>
            <person name="Shah S.A."/>
            <person name="Prangishvili D."/>
            <person name="Liu S.J."/>
            <person name="Garrett R.A."/>
        </authorList>
    </citation>
    <scope>NUCLEOTIDE SEQUENCE</scope>
    <source>
        <strain>W1</strain>
    </source>
</reference>
<dbReference type="Proteomes" id="UP000008458">
    <property type="component" value="Chromosome"/>
</dbReference>
<dbReference type="GeneID" id="10601568"/>
<feature type="region of interest" description="Disordered" evidence="1">
    <location>
        <begin position="477"/>
        <end position="497"/>
    </location>
</feature>
<dbReference type="OrthoDB" id="34629at2157"/>
<name>F4B8I7_ACIHW</name>
<dbReference type="KEGG" id="aho:Ahos_2068"/>
<gene>
    <name evidence="3" type="ordered locus">Ahos_2068</name>
</gene>
<evidence type="ECO:0000256" key="2">
    <source>
        <dbReference type="SAM" id="Phobius"/>
    </source>
</evidence>
<evidence type="ECO:0000313" key="4">
    <source>
        <dbReference type="Proteomes" id="UP000008458"/>
    </source>
</evidence>
<proteinExistence type="predicted"/>
<evidence type="ECO:0000256" key="1">
    <source>
        <dbReference type="SAM" id="MobiDB-lite"/>
    </source>
</evidence>
<protein>
    <recommendedName>
        <fullName evidence="5">Thermopsin</fullName>
    </recommendedName>
</protein>